<sequence length="567" mass="61299">MRKDDSFLRHSSPFSAFSTTNHAHKPNTTLSSISNFTTAGPSAIADYSSRIDSSERGRAKESEIDTSFTSFRGTHGNLDDITSSIADRAKTRQRPKTSSTSAVLDVIELTSEDDDELALKPPKAKLKPKPKPKPKLTIKLMPKAKDQSANEANTSIQPNPPQPDEAAPKPPRPRPRPRPRKPPVPEPETARPIEPPPTSTPPTELPIATSSPRPLPMVSQLPPSDPPLPSMGTAYNDDPNTRAPPIEALFEGPLSSPNSLFSDGGKRMKKKKTNPSESDREIDIDELAPSSNPSRRPFAGQAMYDSSPHGMPPPPTFFAGSSSSSIGRDRNHEVPGAFTPPPQDGPDIVDLTMLPPTLIPPPKPKPKKPKKKTVDMSIYDDNNFGAGGMIVLDEDNQDDDFDPREEGSSKKKKAKAKPKEKSTKSKSKAKVASDEPSAPAKGKVVEVLLDPRPPSRGKGKAKADDKGKKKDTSDKEAFKSREFIEDSDDELDCVRVFPSGGYSVGSANTPGAVTSSKVQANPGDATQAPVSKVATASSAKAKAKRRRSVDYEALSQRCEEEEEHRRL</sequence>
<feature type="compositionally biased region" description="Pro residues" evidence="1">
    <location>
        <begin position="193"/>
        <end position="204"/>
    </location>
</feature>
<protein>
    <submittedName>
        <fullName evidence="2">Uncharacterized protein</fullName>
    </submittedName>
</protein>
<comment type="caution">
    <text evidence="2">The sequence shown here is derived from an EMBL/GenBank/DDBJ whole genome shotgun (WGS) entry which is preliminary data.</text>
</comment>
<feature type="region of interest" description="Disordered" evidence="1">
    <location>
        <begin position="501"/>
        <end position="567"/>
    </location>
</feature>
<feature type="compositionally biased region" description="Basic and acidic residues" evidence="1">
    <location>
        <begin position="52"/>
        <end position="63"/>
    </location>
</feature>
<feature type="compositionally biased region" description="Low complexity" evidence="1">
    <location>
        <begin position="530"/>
        <end position="540"/>
    </location>
</feature>
<feature type="compositionally biased region" description="Basic residues" evidence="1">
    <location>
        <begin position="171"/>
        <end position="181"/>
    </location>
</feature>
<keyword evidence="3" id="KW-1185">Reference proteome</keyword>
<feature type="region of interest" description="Disordered" evidence="1">
    <location>
        <begin position="1"/>
        <end position="484"/>
    </location>
</feature>
<feature type="compositionally biased region" description="Basic and acidic residues" evidence="1">
    <location>
        <begin position="461"/>
        <end position="484"/>
    </location>
</feature>
<reference evidence="2" key="1">
    <citation type="submission" date="2020-11" db="EMBL/GenBank/DDBJ databases">
        <authorList>
            <consortium name="DOE Joint Genome Institute"/>
            <person name="Ahrendt S."/>
            <person name="Riley R."/>
            <person name="Andreopoulos W."/>
            <person name="Labutti K."/>
            <person name="Pangilinan J."/>
            <person name="Ruiz-Duenas F.J."/>
            <person name="Barrasa J.M."/>
            <person name="Sanchez-Garcia M."/>
            <person name="Camarero S."/>
            <person name="Miyauchi S."/>
            <person name="Serrano A."/>
            <person name="Linde D."/>
            <person name="Babiker R."/>
            <person name="Drula E."/>
            <person name="Ayuso-Fernandez I."/>
            <person name="Pacheco R."/>
            <person name="Padilla G."/>
            <person name="Ferreira P."/>
            <person name="Barriuso J."/>
            <person name="Kellner H."/>
            <person name="Castanera R."/>
            <person name="Alfaro M."/>
            <person name="Ramirez L."/>
            <person name="Pisabarro A.G."/>
            <person name="Kuo A."/>
            <person name="Tritt A."/>
            <person name="Lipzen A."/>
            <person name="He G."/>
            <person name="Yan M."/>
            <person name="Ng V."/>
            <person name="Cullen D."/>
            <person name="Martin F."/>
            <person name="Rosso M.-N."/>
            <person name="Henrissat B."/>
            <person name="Hibbett D."/>
            <person name="Martinez A.T."/>
            <person name="Grigoriev I.V."/>
        </authorList>
    </citation>
    <scope>NUCLEOTIDE SEQUENCE</scope>
    <source>
        <strain evidence="2">CIRM-BRFM 674</strain>
    </source>
</reference>
<evidence type="ECO:0000313" key="3">
    <source>
        <dbReference type="Proteomes" id="UP000807469"/>
    </source>
</evidence>
<dbReference type="EMBL" id="MU155503">
    <property type="protein sequence ID" value="KAF9472737.1"/>
    <property type="molecule type" value="Genomic_DNA"/>
</dbReference>
<proteinExistence type="predicted"/>
<name>A0A9P5YP19_9AGAR</name>
<evidence type="ECO:0000256" key="1">
    <source>
        <dbReference type="SAM" id="MobiDB-lite"/>
    </source>
</evidence>
<accession>A0A9P5YP19</accession>
<organism evidence="2 3">
    <name type="scientific">Pholiota conissans</name>
    <dbReference type="NCBI Taxonomy" id="109636"/>
    <lineage>
        <taxon>Eukaryota</taxon>
        <taxon>Fungi</taxon>
        <taxon>Dikarya</taxon>
        <taxon>Basidiomycota</taxon>
        <taxon>Agaricomycotina</taxon>
        <taxon>Agaricomycetes</taxon>
        <taxon>Agaricomycetidae</taxon>
        <taxon>Agaricales</taxon>
        <taxon>Agaricineae</taxon>
        <taxon>Strophariaceae</taxon>
        <taxon>Pholiota</taxon>
    </lineage>
</organism>
<feature type="compositionally biased region" description="Polar residues" evidence="1">
    <location>
        <begin position="505"/>
        <end position="519"/>
    </location>
</feature>
<evidence type="ECO:0000313" key="2">
    <source>
        <dbReference type="EMBL" id="KAF9472737.1"/>
    </source>
</evidence>
<dbReference type="AlphaFoldDB" id="A0A9P5YP19"/>
<dbReference type="Proteomes" id="UP000807469">
    <property type="component" value="Unassembled WGS sequence"/>
</dbReference>
<feature type="compositionally biased region" description="Acidic residues" evidence="1">
    <location>
        <begin position="392"/>
        <end position="403"/>
    </location>
</feature>
<feature type="compositionally biased region" description="Polar residues" evidence="1">
    <location>
        <begin position="12"/>
        <end position="40"/>
    </location>
</feature>
<feature type="compositionally biased region" description="Basic residues" evidence="1">
    <location>
        <begin position="122"/>
        <end position="136"/>
    </location>
</feature>
<gene>
    <name evidence="2" type="ORF">BDN70DRAFT_440528</name>
</gene>
<dbReference type="OrthoDB" id="3271227at2759"/>